<dbReference type="STRING" id="1122169.Lsha_2476"/>
<evidence type="ECO:0000256" key="1">
    <source>
        <dbReference type="SAM" id="SignalP"/>
    </source>
</evidence>
<evidence type="ECO:0000313" key="3">
    <source>
        <dbReference type="Proteomes" id="UP000054600"/>
    </source>
</evidence>
<feature type="signal peptide" evidence="1">
    <location>
        <begin position="1"/>
        <end position="33"/>
    </location>
</feature>
<evidence type="ECO:0000313" key="2">
    <source>
        <dbReference type="EMBL" id="KTD57635.1"/>
    </source>
</evidence>
<comment type="caution">
    <text evidence="2">The sequence shown here is derived from an EMBL/GenBank/DDBJ whole genome shotgun (WGS) entry which is preliminary data.</text>
</comment>
<dbReference type="Proteomes" id="UP000054600">
    <property type="component" value="Unassembled WGS sequence"/>
</dbReference>
<keyword evidence="1" id="KW-0732">Signal</keyword>
<dbReference type="RefSeq" id="WP_018577421.1">
    <property type="nucleotide sequence ID" value="NZ_KB892403.1"/>
</dbReference>
<dbReference type="PATRIC" id="fig|1122169.6.peg.2847"/>
<dbReference type="eggNOG" id="ENOG5031V6E">
    <property type="taxonomic scope" value="Bacteria"/>
</dbReference>
<dbReference type="AlphaFoldDB" id="A0A0W0YM24"/>
<feature type="chain" id="PRO_5006917843" evidence="1">
    <location>
        <begin position="34"/>
        <end position="100"/>
    </location>
</feature>
<protein>
    <submittedName>
        <fullName evidence="2">Uncharacterized protein</fullName>
    </submittedName>
</protein>
<dbReference type="EMBL" id="LNYW01000066">
    <property type="protein sequence ID" value="KTD57635.1"/>
    <property type="molecule type" value="Genomic_DNA"/>
</dbReference>
<accession>A0A0W0YM24</accession>
<reference evidence="2 3" key="1">
    <citation type="submission" date="2015-11" db="EMBL/GenBank/DDBJ databases">
        <title>Genomic analysis of 38 Legionella species identifies large and diverse effector repertoires.</title>
        <authorList>
            <person name="Burstein D."/>
            <person name="Amaro F."/>
            <person name="Zusman T."/>
            <person name="Lifshitz Z."/>
            <person name="Cohen O."/>
            <person name="Gilbert J.A."/>
            <person name="Pupko T."/>
            <person name="Shuman H.A."/>
            <person name="Segal G."/>
        </authorList>
    </citation>
    <scope>NUCLEOTIDE SEQUENCE [LARGE SCALE GENOMIC DNA]</scope>
    <source>
        <strain evidence="2 3">ATCC 49655</strain>
    </source>
</reference>
<sequence length="100" mass="12558">MDYHISNYTVSVKSLLPFALFIGALSFTSPSNAAPREINRTITPSVYVAPGEHVAYYVRYYYNRPYYSPYYRTYYRPYYRPYYYRPYYRPYYYNRYYYRW</sequence>
<proteinExistence type="predicted"/>
<organism evidence="2 3">
    <name type="scientific">Legionella shakespearei DSM 23087</name>
    <dbReference type="NCBI Taxonomy" id="1122169"/>
    <lineage>
        <taxon>Bacteria</taxon>
        <taxon>Pseudomonadati</taxon>
        <taxon>Pseudomonadota</taxon>
        <taxon>Gammaproteobacteria</taxon>
        <taxon>Legionellales</taxon>
        <taxon>Legionellaceae</taxon>
        <taxon>Legionella</taxon>
    </lineage>
</organism>
<keyword evidence="3" id="KW-1185">Reference proteome</keyword>
<name>A0A0W0YM24_9GAMM</name>
<gene>
    <name evidence="2" type="ORF">Lsha_2476</name>
</gene>